<proteinExistence type="predicted"/>
<name>A0AAN9U7C4_9PEZI</name>
<gene>
    <name evidence="2" type="ORF">SLS53_004750</name>
</gene>
<feature type="compositionally biased region" description="Polar residues" evidence="1">
    <location>
        <begin position="533"/>
        <end position="545"/>
    </location>
</feature>
<feature type="compositionally biased region" description="Basic and acidic residues" evidence="1">
    <location>
        <begin position="888"/>
        <end position="897"/>
    </location>
</feature>
<protein>
    <submittedName>
        <fullName evidence="2">Uncharacterized protein</fullName>
    </submittedName>
</protein>
<evidence type="ECO:0000313" key="2">
    <source>
        <dbReference type="EMBL" id="KAK7741692.1"/>
    </source>
</evidence>
<dbReference type="EMBL" id="JAJSPL020000017">
    <property type="protein sequence ID" value="KAK7741692.1"/>
    <property type="molecule type" value="Genomic_DNA"/>
</dbReference>
<feature type="compositionally biased region" description="Polar residues" evidence="1">
    <location>
        <begin position="703"/>
        <end position="713"/>
    </location>
</feature>
<feature type="compositionally biased region" description="Basic and acidic residues" evidence="1">
    <location>
        <begin position="282"/>
        <end position="297"/>
    </location>
</feature>
<feature type="region of interest" description="Disordered" evidence="1">
    <location>
        <begin position="282"/>
        <end position="304"/>
    </location>
</feature>
<feature type="region of interest" description="Disordered" evidence="1">
    <location>
        <begin position="501"/>
        <end position="551"/>
    </location>
</feature>
<feature type="compositionally biased region" description="Basic and acidic residues" evidence="1">
    <location>
        <begin position="666"/>
        <end position="691"/>
    </location>
</feature>
<feature type="region of interest" description="Disordered" evidence="1">
    <location>
        <begin position="879"/>
        <end position="901"/>
    </location>
</feature>
<accession>A0AAN9U7C4</accession>
<keyword evidence="3" id="KW-1185">Reference proteome</keyword>
<feature type="compositionally biased region" description="Basic and acidic residues" evidence="1">
    <location>
        <begin position="81"/>
        <end position="95"/>
    </location>
</feature>
<comment type="caution">
    <text evidence="2">The sequence shown here is derived from an EMBL/GenBank/DDBJ whole genome shotgun (WGS) entry which is preliminary data.</text>
</comment>
<feature type="compositionally biased region" description="Basic residues" evidence="1">
    <location>
        <begin position="128"/>
        <end position="142"/>
    </location>
</feature>
<feature type="region of interest" description="Disordered" evidence="1">
    <location>
        <begin position="120"/>
        <end position="151"/>
    </location>
</feature>
<feature type="region of interest" description="Disordered" evidence="1">
    <location>
        <begin position="81"/>
        <end position="107"/>
    </location>
</feature>
<feature type="region of interest" description="Disordered" evidence="1">
    <location>
        <begin position="171"/>
        <end position="195"/>
    </location>
</feature>
<feature type="compositionally biased region" description="Polar residues" evidence="1">
    <location>
        <begin position="180"/>
        <end position="191"/>
    </location>
</feature>
<reference evidence="2 3" key="1">
    <citation type="journal article" date="2023" name="PLoS ONE">
        <title>Cytospora paraplurivora sp. nov. isolated from orchards with fruit tree decline syndrome in Ontario, Canada.</title>
        <authorList>
            <person name="Ilyukhin E."/>
            <person name="Nguyen H.D.T."/>
            <person name="Castle A.J."/>
            <person name="Ellouze W."/>
        </authorList>
    </citation>
    <scope>NUCLEOTIDE SEQUENCE [LARGE SCALE GENOMIC DNA]</scope>
    <source>
        <strain evidence="2 3">FDS-564</strain>
    </source>
</reference>
<sequence length="941" mass="105490">MSAVGLRNLQQTRGFRFGMWFTHIDPELHHEIRRRHRIMKHKYAEQINRRLSWDKHPFAEDARHALRRMMKTYWISHDARPGGRYVDDAEPDKQRTPGSSDLRPGENIEDVEHGAMDHLLFGKDKNQKARRPHPGSKRRARSAKSASVPHSSYGCLERDDFVIDPITNRRVAKHPAPNTPKDSVNVPPQTSESDELGELYPDLGKYRHVMDKEAAQFEDLKPPYEDLDQYKSVIIDEITSRFSEVQKDPYSDLDKYKPVIDEAASPEEDPQPKYDDLGNYKAFRHDEPHGKSADHQVESATPVTRREYQSFIERVQPGDFPISTIEELNKKYGPAELKLYTAVRHLEPDGNAGPTVEESTKNYPDLHNYSKPFYYNEPDGVPLLAQDEQVAEGLTKNYTDLDKYSKPFYYNEPDGKPPPSTDPSVLDEFTYNTKEYADLNGYKGAYTFNEPNGEPAPIAEEPSTQYTDLDEYSHAYRWNEPDGKPAGMAEELSKKYTDLHNYGPFKYQEPDDQPKTHADSVEPVPGDLDAPNTYDSAEVSQNLESGQDADSVEKSEYRKILESFMRRHQTISDAIDREASLAVSTAKAKAQQSDVAELSGHTLTGNYVRDFPEDFEESWPGALSGKEAKTDHQHMDGGLEGAFGQDTVFRLQPALDRQLRDKVPATDKFQKLADSDSDMKESQSLKTRDDDILSPSGEAVRGASSQEASSKSNLSDVPNLYKILAYDPNFQEIKIAETSSFVPDSASALTPADALARLSNPARFLPHFASLEAEGYEIVSGTGDVLVFRKVRSSPSRTDEEAPVEHQLASRDAEPQAFETRINPIDMTGRAKISPASANFASPTGYVNYESLPETEASNLPPPPPRIKYNIDVQREEPVFSGSKARRHDGQSDEEGKNKKHGVGKRLVVSGIWVAGISYALGVVSDYFTTGGVDGSGPKGF</sequence>
<organism evidence="2 3">
    <name type="scientific">Cytospora paraplurivora</name>
    <dbReference type="NCBI Taxonomy" id="2898453"/>
    <lineage>
        <taxon>Eukaryota</taxon>
        <taxon>Fungi</taxon>
        <taxon>Dikarya</taxon>
        <taxon>Ascomycota</taxon>
        <taxon>Pezizomycotina</taxon>
        <taxon>Sordariomycetes</taxon>
        <taxon>Sordariomycetidae</taxon>
        <taxon>Diaporthales</taxon>
        <taxon>Cytosporaceae</taxon>
        <taxon>Cytospora</taxon>
    </lineage>
</organism>
<dbReference type="Proteomes" id="UP001320245">
    <property type="component" value="Unassembled WGS sequence"/>
</dbReference>
<dbReference type="AlphaFoldDB" id="A0AAN9U7C4"/>
<feature type="compositionally biased region" description="Basic and acidic residues" evidence="1">
    <location>
        <begin position="508"/>
        <end position="520"/>
    </location>
</feature>
<feature type="region of interest" description="Disordered" evidence="1">
    <location>
        <begin position="666"/>
        <end position="713"/>
    </location>
</feature>
<evidence type="ECO:0000313" key="3">
    <source>
        <dbReference type="Proteomes" id="UP001320245"/>
    </source>
</evidence>
<evidence type="ECO:0000256" key="1">
    <source>
        <dbReference type="SAM" id="MobiDB-lite"/>
    </source>
</evidence>